<dbReference type="GeneID" id="20319088"/>
<evidence type="ECO:0000256" key="1">
    <source>
        <dbReference type="SAM" id="MobiDB-lite"/>
    </source>
</evidence>
<dbReference type="AlphaFoldDB" id="A0A074ZMD8"/>
<dbReference type="EMBL" id="KL596704">
    <property type="protein sequence ID" value="KER28231.1"/>
    <property type="molecule type" value="Genomic_DNA"/>
</dbReference>
<feature type="compositionally biased region" description="Basic residues" evidence="1">
    <location>
        <begin position="86"/>
        <end position="95"/>
    </location>
</feature>
<evidence type="ECO:0000313" key="2">
    <source>
        <dbReference type="EMBL" id="KER28231.1"/>
    </source>
</evidence>
<name>A0A074ZMD8_OPIVI</name>
<keyword evidence="3" id="KW-1185">Reference proteome</keyword>
<reference evidence="2 3" key="1">
    <citation type="submission" date="2013-11" db="EMBL/GenBank/DDBJ databases">
        <title>Opisthorchis viverrini - life in the bile duct.</title>
        <authorList>
            <person name="Young N.D."/>
            <person name="Nagarajan N."/>
            <person name="Lin S.J."/>
            <person name="Korhonen P.K."/>
            <person name="Jex A.R."/>
            <person name="Hall R.S."/>
            <person name="Safavi-Hemami H."/>
            <person name="Kaewkong W."/>
            <person name="Bertrand D."/>
            <person name="Gao S."/>
            <person name="Seet Q."/>
            <person name="Wongkham S."/>
            <person name="Teh B.T."/>
            <person name="Wongkham C."/>
            <person name="Intapan P.M."/>
            <person name="Maleewong W."/>
            <person name="Yang X."/>
            <person name="Hu M."/>
            <person name="Wang Z."/>
            <person name="Hofmann A."/>
            <person name="Sternberg P.W."/>
            <person name="Tan P."/>
            <person name="Wang J."/>
            <person name="Gasser R.B."/>
        </authorList>
    </citation>
    <scope>NUCLEOTIDE SEQUENCE [LARGE SCALE GENOMIC DNA]</scope>
</reference>
<dbReference type="Proteomes" id="UP000054324">
    <property type="component" value="Unassembled WGS sequence"/>
</dbReference>
<dbReference type="CTD" id="20319088"/>
<dbReference type="RefSeq" id="XP_009168030.1">
    <property type="nucleotide sequence ID" value="XM_009169766.1"/>
</dbReference>
<accession>A0A074ZMD8</accession>
<dbReference type="KEGG" id="ovi:T265_04906"/>
<proteinExistence type="predicted"/>
<dbReference type="OrthoDB" id="6266369at2759"/>
<feature type="region of interest" description="Disordered" evidence="1">
    <location>
        <begin position="77"/>
        <end position="102"/>
    </location>
</feature>
<evidence type="ECO:0000313" key="3">
    <source>
        <dbReference type="Proteomes" id="UP000054324"/>
    </source>
</evidence>
<sequence length="102" mass="11288">MTYVWSEVWVEVGRSEGKKIEPATFITVVFCEVRDSNRTSASRFPLLRLGYPGSISAFVLPSGGMAVRRRKDATAECTRYTTNKSGSKRKIKNRSAVHSSGA</sequence>
<protein>
    <submittedName>
        <fullName evidence="2">Uncharacterized protein</fullName>
    </submittedName>
</protein>
<organism evidence="2 3">
    <name type="scientific">Opisthorchis viverrini</name>
    <name type="common">Southeast Asian liver fluke</name>
    <dbReference type="NCBI Taxonomy" id="6198"/>
    <lineage>
        <taxon>Eukaryota</taxon>
        <taxon>Metazoa</taxon>
        <taxon>Spiralia</taxon>
        <taxon>Lophotrochozoa</taxon>
        <taxon>Platyhelminthes</taxon>
        <taxon>Trematoda</taxon>
        <taxon>Digenea</taxon>
        <taxon>Opisthorchiida</taxon>
        <taxon>Opisthorchiata</taxon>
        <taxon>Opisthorchiidae</taxon>
        <taxon>Opisthorchis</taxon>
    </lineage>
</organism>
<gene>
    <name evidence="2" type="ORF">T265_04906</name>
</gene>